<dbReference type="AlphaFoldDB" id="A0A915JEM2"/>
<evidence type="ECO:0000256" key="3">
    <source>
        <dbReference type="ARBA" id="ARBA00022806"/>
    </source>
</evidence>
<reference evidence="7" key="1">
    <citation type="submission" date="2022-11" db="UniProtKB">
        <authorList>
            <consortium name="WormBaseParasite"/>
        </authorList>
    </citation>
    <scope>IDENTIFICATION</scope>
</reference>
<proteinExistence type="predicted"/>
<dbReference type="PANTHER" id="PTHR47961">
    <property type="entry name" value="DNA POLYMERASE THETA, PUTATIVE (AFU_ORTHOLOGUE AFUA_1G05260)-RELATED"/>
    <property type="match status" value="1"/>
</dbReference>
<evidence type="ECO:0000313" key="7">
    <source>
        <dbReference type="WBParaSite" id="nRc.2.0.1.t24970-RA"/>
    </source>
</evidence>
<dbReference type="Gene3D" id="2.60.40.150">
    <property type="entry name" value="C2 domain"/>
    <property type="match status" value="1"/>
</dbReference>
<dbReference type="GO" id="GO:0004386">
    <property type="term" value="F:helicase activity"/>
    <property type="evidence" value="ECO:0007669"/>
    <property type="project" value="UniProtKB-KW"/>
</dbReference>
<accession>A0A915JEM2</accession>
<keyword evidence="2" id="KW-0378">Hydrolase</keyword>
<evidence type="ECO:0000259" key="5">
    <source>
        <dbReference type="PROSITE" id="PS51194"/>
    </source>
</evidence>
<evidence type="ECO:0000256" key="1">
    <source>
        <dbReference type="ARBA" id="ARBA00022741"/>
    </source>
</evidence>
<dbReference type="FunFam" id="1.10.3380.10:FF:000001">
    <property type="entry name" value="U5 small nuclear ribonucleoprotein helicase"/>
    <property type="match status" value="1"/>
</dbReference>
<dbReference type="InterPro" id="IPR014756">
    <property type="entry name" value="Ig_E-set"/>
</dbReference>
<evidence type="ECO:0000313" key="6">
    <source>
        <dbReference type="Proteomes" id="UP000887565"/>
    </source>
</evidence>
<dbReference type="SUPFAM" id="SSF46785">
    <property type="entry name" value="Winged helix' DNA-binding domain"/>
    <property type="match status" value="1"/>
</dbReference>
<dbReference type="InterPro" id="IPR057842">
    <property type="entry name" value="WH_MER3"/>
</dbReference>
<keyword evidence="3" id="KW-0347">Helicase</keyword>
<dbReference type="Pfam" id="PF00271">
    <property type="entry name" value="Helicase_C"/>
    <property type="match status" value="1"/>
</dbReference>
<dbReference type="GO" id="GO:0003676">
    <property type="term" value="F:nucleic acid binding"/>
    <property type="evidence" value="ECO:0007669"/>
    <property type="project" value="InterPro"/>
</dbReference>
<dbReference type="InterPro" id="IPR050474">
    <property type="entry name" value="Hel308_SKI2-like"/>
</dbReference>
<protein>
    <submittedName>
        <fullName evidence="7">Helicase C-terminal domain-containing protein</fullName>
    </submittedName>
</protein>
<dbReference type="WBParaSite" id="nRc.2.0.1.t24970-RA">
    <property type="protein sequence ID" value="nRc.2.0.1.t24970-RA"/>
    <property type="gene ID" value="nRc.2.0.1.g24970"/>
</dbReference>
<dbReference type="Proteomes" id="UP000887565">
    <property type="component" value="Unplaced"/>
</dbReference>
<dbReference type="Gene3D" id="3.40.50.300">
    <property type="entry name" value="P-loop containing nucleotide triphosphate hydrolases"/>
    <property type="match status" value="3"/>
</dbReference>
<dbReference type="FunFam" id="1.10.10.10:FF:000024">
    <property type="entry name" value="U5 small nuclear ribonucleoprotein helicase"/>
    <property type="match status" value="1"/>
</dbReference>
<evidence type="ECO:0000256" key="2">
    <source>
        <dbReference type="ARBA" id="ARBA00022801"/>
    </source>
</evidence>
<keyword evidence="6" id="KW-1185">Reference proteome</keyword>
<dbReference type="GO" id="GO:0005524">
    <property type="term" value="F:ATP binding"/>
    <property type="evidence" value="ECO:0007669"/>
    <property type="project" value="UniProtKB-KW"/>
</dbReference>
<dbReference type="Pfam" id="PF02889">
    <property type="entry name" value="Sec63"/>
    <property type="match status" value="1"/>
</dbReference>
<dbReference type="InterPro" id="IPR011545">
    <property type="entry name" value="DEAD/DEAH_box_helicase_dom"/>
</dbReference>
<dbReference type="InterPro" id="IPR027417">
    <property type="entry name" value="P-loop_NTPase"/>
</dbReference>
<dbReference type="SUPFAM" id="SSF52540">
    <property type="entry name" value="P-loop containing nucleoside triphosphate hydrolases"/>
    <property type="match status" value="3"/>
</dbReference>
<dbReference type="CDD" id="cd18795">
    <property type="entry name" value="SF2_C_Ski2"/>
    <property type="match status" value="1"/>
</dbReference>
<dbReference type="FunFam" id="2.60.40.150:FF:000004">
    <property type="entry name" value="RNA helicase, activating signal cointegrator 1"/>
    <property type="match status" value="1"/>
</dbReference>
<dbReference type="Pfam" id="PF00270">
    <property type="entry name" value="DEAD"/>
    <property type="match status" value="1"/>
</dbReference>
<dbReference type="OMA" id="TICTEFA"/>
<dbReference type="InterPro" id="IPR036388">
    <property type="entry name" value="WH-like_DNA-bd_sf"/>
</dbReference>
<dbReference type="InterPro" id="IPR035892">
    <property type="entry name" value="C2_domain_sf"/>
</dbReference>
<keyword evidence="1" id="KW-0547">Nucleotide-binding</keyword>
<dbReference type="SUPFAM" id="SSF81296">
    <property type="entry name" value="E set domains"/>
    <property type="match status" value="1"/>
</dbReference>
<feature type="domain" description="Helicase C-terminal" evidence="5">
    <location>
        <begin position="124"/>
        <end position="338"/>
    </location>
</feature>
<dbReference type="SMART" id="SM00490">
    <property type="entry name" value="HELICc"/>
    <property type="match status" value="1"/>
</dbReference>
<dbReference type="PROSITE" id="PS51194">
    <property type="entry name" value="HELICASE_CTER"/>
    <property type="match status" value="1"/>
</dbReference>
<dbReference type="SUPFAM" id="SSF158702">
    <property type="entry name" value="Sec63 N-terminal domain-like"/>
    <property type="match status" value="1"/>
</dbReference>
<dbReference type="Gene3D" id="1.10.10.10">
    <property type="entry name" value="Winged helix-like DNA-binding domain superfamily/Winged helix DNA-binding domain"/>
    <property type="match status" value="1"/>
</dbReference>
<sequence length="795" mass="90555">MIVTTPEKWDVVTRKSTGDVALTQLVRLLIIDEIHLLHDDRGPVIESLVARTLRQVSAELESQGIIITEFFKCFQYAAQFLRVNPMEGLFFFDGRFRPVPLGQSFIGVKAQDHATQMEHMDDVCYEKALKFVRDGHQVMVFVHARNATGRTAASLKEMANNKGHSTLFIPENTAAYGLAQKMISKSRNRQLIDLFNSGFCIHHAGLLRSDRNIVEKLFAEGHIKVLCCTATLAWGVNLPAHAVIIKGTNIYDAKRSSFVDLGILDVQQIFGRAGRPQFDKSGFGLIITTHNKLPHYLSLLTRQLPIESQFINSLLDNLNAEIVLGTVSNVQEAVEWLSYTYLYVRMRKNPMAYGIKYNELLEDNALNDYRARLVKAAAAKLDSFKMIRFDISNECFYSTDIGRIASYYYIKSETIEVINQHLKDFLTDDAILALVSQSTEFNEIKVREEEMDELSTLYRHCHLPALGGAENTHGKVNILMQAHISKLPLDSFSLISDMSYVVQNVGRILRSLFDMAVRRNNAALAAAILNLCKSVEQRLWHNADHPLAQMCPSLLRHEVIKKLIDHKLKIEQINEMTAEELGHMTRSNGHEIKAAAARLPNIDVESRIKPITRSVLRVYLTITPDYVWDDRVHGRGSELFHIWVEDPETFFMYHREEFLLTKRQVIKKEVQEIMFTVPITEPMPSQYLVKWVSDRWIGSGSTYTLFLTNIILPERHPPHTALLNLQPLSVEALGNQIWQNLYKFKYFNAVQTQIFHCLFHTDENALIGAPTGSGKTVAAELAIFRIFKENPDGKK</sequence>
<name>A0A915JEM2_ROMCU</name>
<dbReference type="Pfam" id="PF23445">
    <property type="entry name" value="WHD_SNRNP200"/>
    <property type="match status" value="1"/>
</dbReference>
<dbReference type="GO" id="GO:0016787">
    <property type="term" value="F:hydrolase activity"/>
    <property type="evidence" value="ECO:0007669"/>
    <property type="project" value="UniProtKB-KW"/>
</dbReference>
<dbReference type="InterPro" id="IPR036390">
    <property type="entry name" value="WH_DNA-bd_sf"/>
</dbReference>
<organism evidence="6 7">
    <name type="scientific">Romanomermis culicivorax</name>
    <name type="common">Nematode worm</name>
    <dbReference type="NCBI Taxonomy" id="13658"/>
    <lineage>
        <taxon>Eukaryota</taxon>
        <taxon>Metazoa</taxon>
        <taxon>Ecdysozoa</taxon>
        <taxon>Nematoda</taxon>
        <taxon>Enoplea</taxon>
        <taxon>Dorylaimia</taxon>
        <taxon>Mermithida</taxon>
        <taxon>Mermithoidea</taxon>
        <taxon>Mermithidae</taxon>
        <taxon>Romanomermis</taxon>
    </lineage>
</organism>
<dbReference type="InterPro" id="IPR004179">
    <property type="entry name" value="Sec63-dom"/>
</dbReference>
<evidence type="ECO:0000256" key="4">
    <source>
        <dbReference type="ARBA" id="ARBA00022840"/>
    </source>
</evidence>
<dbReference type="Gene3D" id="1.10.3380.10">
    <property type="entry name" value="Sec63 N-terminal domain-like domain"/>
    <property type="match status" value="1"/>
</dbReference>
<dbReference type="PANTHER" id="PTHR47961:SF13">
    <property type="entry name" value="ACTIVATING SIGNAL COINTEGRATOR 1 COMPLEX SUBUNIT 3"/>
    <property type="match status" value="1"/>
</dbReference>
<dbReference type="InterPro" id="IPR001650">
    <property type="entry name" value="Helicase_C-like"/>
</dbReference>
<keyword evidence="4" id="KW-0067">ATP-binding</keyword>
<dbReference type="SMART" id="SM00973">
    <property type="entry name" value="Sec63"/>
    <property type="match status" value="1"/>
</dbReference>